<protein>
    <submittedName>
        <fullName evidence="1">Nitrate reductase</fullName>
    </submittedName>
</protein>
<sequence length="318" mass="36508">MKKILLLTLTIIFAFASQIVKPLKVIHFSSYIDKLAFNQKFIIGGLENSTVEIKDAKTYETIYTIKLPKIHDFMGDLQPMPVYSLDISPNGKTLLILTEDEEAKRDLFLFDLETHKLTKVFTTKETLMKARFINNHQIFFGLLSDEVTLYDLNQKKFLYKVQADSYVFSTFALNRVKTKAAIGDESGSVKIIEVKNGKILAKIMGFNKDKTLSLDFVKNYVINGSSDKRVAVYDITTKYSKIEMTANFLPYAVALSPKLDTFALQYDENNDIRVYDFNKKLLYILRGHSMPLNGIYYINENKIISFSTGEVIIWNLKE</sequence>
<dbReference type="EMBL" id="CP027432">
    <property type="protein sequence ID" value="QCI28671.1"/>
    <property type="molecule type" value="Genomic_DNA"/>
</dbReference>
<dbReference type="RefSeq" id="WP_123351515.1">
    <property type="nucleotide sequence ID" value="NZ_CP027432.2"/>
</dbReference>
<dbReference type="Gene3D" id="2.130.10.10">
    <property type="entry name" value="YVTN repeat-like/Quinoprotein amine dehydrogenase"/>
    <property type="match status" value="2"/>
</dbReference>
<dbReference type="Proteomes" id="UP000272781">
    <property type="component" value="Unassembled WGS sequence"/>
</dbReference>
<dbReference type="AlphaFoldDB" id="A0AAJ4RDM1"/>
<dbReference type="SUPFAM" id="SSF50978">
    <property type="entry name" value="WD40 repeat-like"/>
    <property type="match status" value="1"/>
</dbReference>
<dbReference type="GO" id="GO:0000462">
    <property type="term" value="P:maturation of SSU-rRNA from tricistronic rRNA transcript (SSU-rRNA, 5.8S rRNA, LSU-rRNA)"/>
    <property type="evidence" value="ECO:0007669"/>
    <property type="project" value="InterPro"/>
</dbReference>
<dbReference type="Proteomes" id="UP000298805">
    <property type="component" value="Chromosome"/>
</dbReference>
<dbReference type="EMBL" id="RJVK01000001">
    <property type="protein sequence ID" value="ROR40600.1"/>
    <property type="molecule type" value="Genomic_DNA"/>
</dbReference>
<accession>A0AAJ4RDM1</accession>
<reference evidence="4" key="1">
    <citation type="submission" date="2018-03" db="EMBL/GenBank/DDBJ databases">
        <title>A comparative analysis of the Nautiliaceae.</title>
        <authorList>
            <person name="Grosche A."/>
            <person name="Smedile F."/>
            <person name="Vetriani C."/>
        </authorList>
    </citation>
    <scope>NUCLEOTIDE SEQUENCE [LARGE SCALE GENOMIC DNA]</scope>
    <source>
        <strain evidence="4">TB6</strain>
    </source>
</reference>
<gene>
    <name evidence="1" type="ORF">C6V80_06725</name>
    <name evidence="2" type="ORF">EDC58_0079</name>
</gene>
<reference evidence="1" key="3">
    <citation type="submission" date="2019-06" db="EMBL/GenBank/DDBJ databases">
        <title>A comparative analysis of the Nautiliaceae.</title>
        <authorList>
            <person name="Grosche A."/>
            <person name="Smedile F."/>
            <person name="Vetriani C."/>
        </authorList>
    </citation>
    <scope>NUCLEOTIDE SEQUENCE</scope>
    <source>
        <strain evidence="1">TB6</strain>
    </source>
</reference>
<evidence type="ECO:0000313" key="4">
    <source>
        <dbReference type="Proteomes" id="UP000298805"/>
    </source>
</evidence>
<dbReference type="InterPro" id="IPR046351">
    <property type="entry name" value="UTP4"/>
</dbReference>
<dbReference type="PANTHER" id="PTHR44163">
    <property type="entry name" value="U3 SMALL NUCLEOLAR RNA-ASSOCIATED PROTEIN 4 HOMOLOG"/>
    <property type="match status" value="1"/>
</dbReference>
<evidence type="ECO:0000313" key="3">
    <source>
        <dbReference type="Proteomes" id="UP000272781"/>
    </source>
</evidence>
<dbReference type="InterPro" id="IPR015943">
    <property type="entry name" value="WD40/YVTN_repeat-like_dom_sf"/>
</dbReference>
<reference evidence="2 3" key="2">
    <citation type="submission" date="2018-11" db="EMBL/GenBank/DDBJ databases">
        <title>Genomic Encyclopedia of Type Strains, Phase IV (KMG-IV): sequencing the most valuable type-strain genomes for metagenomic binning, comparative biology and taxonomic classification.</title>
        <authorList>
            <person name="Goeker M."/>
        </authorList>
    </citation>
    <scope>NUCLEOTIDE SEQUENCE [LARGE SCALE GENOMIC DNA]</scope>
    <source>
        <strain evidence="2 3">DSM 27783</strain>
    </source>
</reference>
<dbReference type="GO" id="GO:0003723">
    <property type="term" value="F:RNA binding"/>
    <property type="evidence" value="ECO:0007669"/>
    <property type="project" value="TreeGrafter"/>
</dbReference>
<keyword evidence="4" id="KW-1185">Reference proteome</keyword>
<name>A0AAJ4RDM1_9BACT</name>
<evidence type="ECO:0000313" key="2">
    <source>
        <dbReference type="EMBL" id="ROR40600.1"/>
    </source>
</evidence>
<organism evidence="2 3">
    <name type="scientific">Caminibacter pacificus</name>
    <dbReference type="NCBI Taxonomy" id="1424653"/>
    <lineage>
        <taxon>Bacteria</taxon>
        <taxon>Pseudomonadati</taxon>
        <taxon>Campylobacterota</taxon>
        <taxon>Epsilonproteobacteria</taxon>
        <taxon>Nautiliales</taxon>
        <taxon>Nautiliaceae</taxon>
        <taxon>Caminibacter</taxon>
    </lineage>
</organism>
<dbReference type="PANTHER" id="PTHR44163:SF1">
    <property type="entry name" value="U3 SMALL NUCLEOLAR RNA-ASSOCIATED PROTEIN 4 HOMOLOG"/>
    <property type="match status" value="1"/>
</dbReference>
<evidence type="ECO:0000313" key="1">
    <source>
        <dbReference type="EMBL" id="QCI28671.1"/>
    </source>
</evidence>
<dbReference type="InterPro" id="IPR036322">
    <property type="entry name" value="WD40_repeat_dom_sf"/>
</dbReference>
<proteinExistence type="predicted"/>